<gene>
    <name evidence="2" type="ORF">OS242_01420</name>
</gene>
<protein>
    <recommendedName>
        <fullName evidence="4">Phage phiEco32-like COOH-NH2 ligase-type 2</fullName>
    </recommendedName>
</protein>
<evidence type="ECO:0000313" key="3">
    <source>
        <dbReference type="Proteomes" id="UP001208017"/>
    </source>
</evidence>
<feature type="compositionally biased region" description="Basic residues" evidence="1">
    <location>
        <begin position="503"/>
        <end position="515"/>
    </location>
</feature>
<name>A0ABT3WY62_9BACL</name>
<dbReference type="EMBL" id="JAPMLT010000001">
    <property type="protein sequence ID" value="MCX7568628.1"/>
    <property type="molecule type" value="Genomic_DNA"/>
</dbReference>
<comment type="caution">
    <text evidence="2">The sequence shown here is derived from an EMBL/GenBank/DDBJ whole genome shotgun (WGS) entry which is preliminary data.</text>
</comment>
<keyword evidence="3" id="KW-1185">Reference proteome</keyword>
<evidence type="ECO:0000313" key="2">
    <source>
        <dbReference type="EMBL" id="MCX7568628.1"/>
    </source>
</evidence>
<reference evidence="2 3" key="1">
    <citation type="submission" date="2022-11" db="EMBL/GenBank/DDBJ databases">
        <title>Study of microbial diversity in lake waters.</title>
        <authorList>
            <person name="Zhang J."/>
        </authorList>
    </citation>
    <scope>NUCLEOTIDE SEQUENCE [LARGE SCALE GENOMIC DNA]</scope>
    <source>
        <strain evidence="2 3">DT12</strain>
    </source>
</reference>
<dbReference type="RefSeq" id="WP_267149869.1">
    <property type="nucleotide sequence ID" value="NZ_JAPMLT010000001.1"/>
</dbReference>
<dbReference type="InterPro" id="IPR025681">
    <property type="entry name" value="COOH-NH2_lig"/>
</dbReference>
<evidence type="ECO:0008006" key="4">
    <source>
        <dbReference type="Google" id="ProtNLM"/>
    </source>
</evidence>
<accession>A0ABT3WY62</accession>
<sequence length="515" mass="58731">MGYWLLHSGQPSAKRLLKRVEECTGVEHVNPVASQDVVIRWGNVQGSDSRAAWTLNPRQAIVNTSNRTRMLRILKLNGVYAPLSTSDLSSELADYVTLDSGKRVKVMRHYRVPLFDLQPLALFRADSKSVWLKQGMGRAQDRFKEVPFDEDVYAERAVRLALRSLHALGLDFGVVNIGITARDRTICLNVNPAPVLQGRMLDLYEDALQAFITRDRAEERVWDADGRNNRPFLMGTDLEFMLRSPRGKMVLASKFLPRKGRVGCDDRSINLDQKRFPLAELRPDPARTPEDLVANIRETLTEAQRLITSRELQWLAGSMPFPNYSLGGHVHFSDLAFSSRLVKALDNYLGFPVLMIEASSTAVKRRPKYGFLGDVRFKSHGGFEYRTPGSWLITPEITHAVLALAYVVAVHYRDLSLDIFSNPRKQRMFYTCDKLGLMADFRRVWREVEDTSTYRRYQGVLRVIPEMVEQGIAWNEGVDIKRSWGLPQETARRSSGAQPAVKANRKKVRRNRQAR</sequence>
<organism evidence="2 3">
    <name type="scientific">Tumebacillus lacus</name>
    <dbReference type="NCBI Taxonomy" id="2995335"/>
    <lineage>
        <taxon>Bacteria</taxon>
        <taxon>Bacillati</taxon>
        <taxon>Bacillota</taxon>
        <taxon>Bacilli</taxon>
        <taxon>Bacillales</taxon>
        <taxon>Alicyclobacillaceae</taxon>
        <taxon>Tumebacillus</taxon>
    </lineage>
</organism>
<dbReference type="Pfam" id="PF14395">
    <property type="entry name" value="COOH-NH2_lig"/>
    <property type="match status" value="1"/>
</dbReference>
<proteinExistence type="predicted"/>
<feature type="region of interest" description="Disordered" evidence="1">
    <location>
        <begin position="489"/>
        <end position="515"/>
    </location>
</feature>
<evidence type="ECO:0000256" key="1">
    <source>
        <dbReference type="SAM" id="MobiDB-lite"/>
    </source>
</evidence>
<dbReference type="Proteomes" id="UP001208017">
    <property type="component" value="Unassembled WGS sequence"/>
</dbReference>